<feature type="region of interest" description="Disordered" evidence="1">
    <location>
        <begin position="1"/>
        <end position="22"/>
    </location>
</feature>
<proteinExistence type="predicted"/>
<dbReference type="SUPFAM" id="SSF53474">
    <property type="entry name" value="alpha/beta-Hydrolases"/>
    <property type="match status" value="1"/>
</dbReference>
<dbReference type="Proteomes" id="UP000049455">
    <property type="component" value="Unassembled WGS sequence"/>
</dbReference>
<dbReference type="GO" id="GO:0046503">
    <property type="term" value="P:glycerolipid catabolic process"/>
    <property type="evidence" value="ECO:0007669"/>
    <property type="project" value="TreeGrafter"/>
</dbReference>
<dbReference type="EC" id="3.1.1.24" evidence="3"/>
<accession>A0A0M7BC99</accession>
<dbReference type="PANTHER" id="PTHR43433">
    <property type="entry name" value="HYDROLASE, ALPHA/BETA FOLD FAMILY PROTEIN"/>
    <property type="match status" value="1"/>
</dbReference>
<evidence type="ECO:0000256" key="1">
    <source>
        <dbReference type="SAM" id="MobiDB-lite"/>
    </source>
</evidence>
<dbReference type="InterPro" id="IPR029058">
    <property type="entry name" value="AB_hydrolase_fold"/>
</dbReference>
<dbReference type="Pfam" id="PF00561">
    <property type="entry name" value="Abhydrolase_1"/>
    <property type="match status" value="1"/>
</dbReference>
<dbReference type="Gene3D" id="3.40.50.1820">
    <property type="entry name" value="alpha/beta hydrolase"/>
    <property type="match status" value="1"/>
</dbReference>
<sequence>MITFDNRDSGRSSRIDGPTPTVWQKLRGQAPQGAYDLGDMAEDAVALLDHLRIKRAHVVGMSMGGMIGQVVAARYPERTRTLTSIFSTTGARKFGQPSFWAMVQFAKPPATTRNAYVARNLQMLGLIGGAGFPSDREANRALFARAWDRGAPDLHMAMSRQIGAIYASGDRTAEVATIRVPTLVIHGDRDPLVAPSGGEATAKAIRGARHVSVPGMGHEISPSLAPHLADLILGHVGDRSGGMGSSGRAAED</sequence>
<organism evidence="3 4">
    <name type="scientific">Jannaschia seosinensis</name>
    <dbReference type="NCBI Taxonomy" id="313367"/>
    <lineage>
        <taxon>Bacteria</taxon>
        <taxon>Pseudomonadati</taxon>
        <taxon>Pseudomonadota</taxon>
        <taxon>Alphaproteobacteria</taxon>
        <taxon>Rhodobacterales</taxon>
        <taxon>Roseobacteraceae</taxon>
        <taxon>Jannaschia</taxon>
    </lineage>
</organism>
<feature type="compositionally biased region" description="Basic and acidic residues" evidence="1">
    <location>
        <begin position="1"/>
        <end position="14"/>
    </location>
</feature>
<keyword evidence="3" id="KW-0378">Hydrolase</keyword>
<reference evidence="3 4" key="1">
    <citation type="submission" date="2015-09" db="EMBL/GenBank/DDBJ databases">
        <authorList>
            <person name="Jackson K.R."/>
            <person name="Lunt B.L."/>
            <person name="Fisher J.N.B."/>
            <person name="Gardner A.V."/>
            <person name="Bailey M.E."/>
            <person name="Deus L.M."/>
            <person name="Earl A.S."/>
            <person name="Gibby P.D."/>
            <person name="Hartmann K.A."/>
            <person name="Liu J.E."/>
            <person name="Manci A.M."/>
            <person name="Nielsen D.A."/>
            <person name="Solomon M.B."/>
            <person name="Breakwell D.P."/>
            <person name="Burnett S.H."/>
            <person name="Grose J.H."/>
        </authorList>
    </citation>
    <scope>NUCLEOTIDE SEQUENCE [LARGE SCALE GENOMIC DNA]</scope>
    <source>
        <strain evidence="3 4">CECT 7799</strain>
    </source>
</reference>
<dbReference type="AlphaFoldDB" id="A0A0M7BC99"/>
<dbReference type="EMBL" id="CYPR01000099">
    <property type="protein sequence ID" value="CUH38896.1"/>
    <property type="molecule type" value="Genomic_DNA"/>
</dbReference>
<name>A0A0M7BC99_9RHOB</name>
<feature type="domain" description="AB hydrolase-1" evidence="2">
    <location>
        <begin position="2"/>
        <end position="220"/>
    </location>
</feature>
<evidence type="ECO:0000259" key="2">
    <source>
        <dbReference type="Pfam" id="PF00561"/>
    </source>
</evidence>
<gene>
    <name evidence="3" type="primary">catD_2</name>
    <name evidence="3" type="ORF">JSE7799_01615</name>
</gene>
<dbReference type="InterPro" id="IPR050471">
    <property type="entry name" value="AB_hydrolase"/>
</dbReference>
<dbReference type="GO" id="GO:0047570">
    <property type="term" value="F:3-oxoadipate enol-lactonase activity"/>
    <property type="evidence" value="ECO:0007669"/>
    <property type="project" value="UniProtKB-EC"/>
</dbReference>
<dbReference type="PRINTS" id="PR00111">
    <property type="entry name" value="ABHYDROLASE"/>
</dbReference>
<dbReference type="InterPro" id="IPR000073">
    <property type="entry name" value="AB_hydrolase_1"/>
</dbReference>
<evidence type="ECO:0000313" key="4">
    <source>
        <dbReference type="Proteomes" id="UP000049455"/>
    </source>
</evidence>
<keyword evidence="4" id="KW-1185">Reference proteome</keyword>
<evidence type="ECO:0000313" key="3">
    <source>
        <dbReference type="EMBL" id="CUH38896.1"/>
    </source>
</evidence>
<dbReference type="GO" id="GO:0004806">
    <property type="term" value="F:triacylglycerol lipase activity"/>
    <property type="evidence" value="ECO:0007669"/>
    <property type="project" value="TreeGrafter"/>
</dbReference>
<dbReference type="STRING" id="313367.JSE7799_01615"/>
<dbReference type="PANTHER" id="PTHR43433:SF5">
    <property type="entry name" value="AB HYDROLASE-1 DOMAIN-CONTAINING PROTEIN"/>
    <property type="match status" value="1"/>
</dbReference>
<protein>
    <submittedName>
        <fullName evidence="3">3-oxoadipate enol-lactonase 2</fullName>
        <ecNumber evidence="3">3.1.1.24</ecNumber>
    </submittedName>
</protein>